<dbReference type="Proteomes" id="UP000243606">
    <property type="component" value="Unassembled WGS sequence"/>
</dbReference>
<name>A0A1I3FXF4_9PSED</name>
<evidence type="ECO:0000259" key="1">
    <source>
        <dbReference type="Pfam" id="PF13503"/>
    </source>
</evidence>
<dbReference type="STRING" id="425504.SAMN05216206_1684"/>
<reference evidence="3" key="1">
    <citation type="submission" date="2016-10" db="EMBL/GenBank/DDBJ databases">
        <authorList>
            <person name="Varghese N."/>
            <person name="Submissions S."/>
        </authorList>
    </citation>
    <scope>NUCLEOTIDE SEQUENCE [LARGE SCALE GENOMIC DNA]</scope>
    <source>
        <strain evidence="3">LMG 24016</strain>
    </source>
</reference>
<evidence type="ECO:0000313" key="2">
    <source>
        <dbReference type="EMBL" id="SFI15928.1"/>
    </source>
</evidence>
<dbReference type="RefSeq" id="WP_090241259.1">
    <property type="nucleotide sequence ID" value="NZ_FOQL01000001.1"/>
</dbReference>
<dbReference type="InterPro" id="IPR025391">
    <property type="entry name" value="DUF4123"/>
</dbReference>
<feature type="domain" description="DUF4123" evidence="1">
    <location>
        <begin position="6"/>
        <end position="124"/>
    </location>
</feature>
<proteinExistence type="predicted"/>
<dbReference type="AlphaFoldDB" id="A0A1I3FXF4"/>
<dbReference type="OrthoDB" id="5905401at2"/>
<sequence>MQRSNYLLIDGVLRKGVIAELYGRDEEIEVEPLYLGTRWQDAHDLGPILVAVSPQSSLLSEARSNVTWLSCASFLLSDRPLQEVADHLREFICARDGAGSQSLLRFADPLVTWHWLASYAPSQYAHLLGPITEWEVALVAAKWLPHTEPQWNSFTAKDHPPRLFDRTYIDERQEAALQQAYHWRLKERLHNWLQTYATESLQQRRLLDQGGWLDGRLQSAEQAGLISERSIAIWAMLSLEQGDDFASNPDTPYSQWKAREPQALGLPAEVNLQTFFNEHA</sequence>
<gene>
    <name evidence="2" type="ORF">SAMN05216206_1684</name>
</gene>
<protein>
    <recommendedName>
        <fullName evidence="1">DUF4123 domain-containing protein</fullName>
    </recommendedName>
</protein>
<dbReference type="EMBL" id="FOQL01000001">
    <property type="protein sequence ID" value="SFI15928.1"/>
    <property type="molecule type" value="Genomic_DNA"/>
</dbReference>
<organism evidence="2 3">
    <name type="scientific">Pseudomonas guineae</name>
    <dbReference type="NCBI Taxonomy" id="425504"/>
    <lineage>
        <taxon>Bacteria</taxon>
        <taxon>Pseudomonadati</taxon>
        <taxon>Pseudomonadota</taxon>
        <taxon>Gammaproteobacteria</taxon>
        <taxon>Pseudomonadales</taxon>
        <taxon>Pseudomonadaceae</taxon>
        <taxon>Pseudomonas</taxon>
    </lineage>
</organism>
<accession>A0A1I3FXF4</accession>
<evidence type="ECO:0000313" key="3">
    <source>
        <dbReference type="Proteomes" id="UP000243606"/>
    </source>
</evidence>
<keyword evidence="3" id="KW-1185">Reference proteome</keyword>
<dbReference type="Pfam" id="PF13503">
    <property type="entry name" value="DUF4123"/>
    <property type="match status" value="1"/>
</dbReference>